<dbReference type="AlphaFoldDB" id="A0A1B6MNJ7"/>
<reference evidence="2" key="1">
    <citation type="submission" date="2015-11" db="EMBL/GenBank/DDBJ databases">
        <title>De novo transcriptome assembly of four potential Pierce s Disease insect vectors from Arizona vineyards.</title>
        <authorList>
            <person name="Tassone E.E."/>
        </authorList>
    </citation>
    <scope>NUCLEOTIDE SEQUENCE</scope>
</reference>
<name>A0A1B6MNJ7_9HEMI</name>
<evidence type="ECO:0000313" key="2">
    <source>
        <dbReference type="EMBL" id="JAT37439.1"/>
    </source>
</evidence>
<proteinExistence type="predicted"/>
<gene>
    <name evidence="2" type="ORF">g.34110</name>
</gene>
<evidence type="ECO:0008006" key="3">
    <source>
        <dbReference type="Google" id="ProtNLM"/>
    </source>
</evidence>
<dbReference type="PANTHER" id="PTHR46060:SF1">
    <property type="entry name" value="MARINER MOS1 TRANSPOSASE-LIKE PROTEIN"/>
    <property type="match status" value="1"/>
</dbReference>
<sequence length="141" mass="16095">MHIQNVRKWCREFAEGHTNVHDEAGCGRPSVLEKPVTKVLFADRYVIVREIAKLIGDVSKTNLDKILTDIFNYNKACVWWVPQMLTDEHKKKLMESGPTHTSPAPRRISLPNSVGKPLNNHTALTWLPVTTSFQNLYCVLQ</sequence>
<feature type="region of interest" description="Disordered" evidence="1">
    <location>
        <begin position="93"/>
        <end position="112"/>
    </location>
</feature>
<protein>
    <recommendedName>
        <fullName evidence="3">Mos1 transposase HTH domain-containing protein</fullName>
    </recommendedName>
</protein>
<accession>A0A1B6MNJ7</accession>
<dbReference type="InterPro" id="IPR052709">
    <property type="entry name" value="Transposase-MT_Hybrid"/>
</dbReference>
<organism evidence="2">
    <name type="scientific">Graphocephala atropunctata</name>
    <dbReference type="NCBI Taxonomy" id="36148"/>
    <lineage>
        <taxon>Eukaryota</taxon>
        <taxon>Metazoa</taxon>
        <taxon>Ecdysozoa</taxon>
        <taxon>Arthropoda</taxon>
        <taxon>Hexapoda</taxon>
        <taxon>Insecta</taxon>
        <taxon>Pterygota</taxon>
        <taxon>Neoptera</taxon>
        <taxon>Paraneoptera</taxon>
        <taxon>Hemiptera</taxon>
        <taxon>Auchenorrhyncha</taxon>
        <taxon>Membracoidea</taxon>
        <taxon>Cicadellidae</taxon>
        <taxon>Cicadellinae</taxon>
        <taxon>Cicadellini</taxon>
        <taxon>Graphocephala</taxon>
    </lineage>
</organism>
<dbReference type="PANTHER" id="PTHR46060">
    <property type="entry name" value="MARINER MOS1 TRANSPOSASE-LIKE PROTEIN"/>
    <property type="match status" value="1"/>
</dbReference>
<evidence type="ECO:0000256" key="1">
    <source>
        <dbReference type="SAM" id="MobiDB-lite"/>
    </source>
</evidence>
<dbReference type="EMBL" id="GEBQ01002538">
    <property type="protein sequence ID" value="JAT37439.1"/>
    <property type="molecule type" value="Transcribed_RNA"/>
</dbReference>